<dbReference type="Gene3D" id="1.10.375.10">
    <property type="entry name" value="Human Immunodeficiency Virus Type 1 Capsid Protein"/>
    <property type="match status" value="1"/>
</dbReference>
<reference evidence="2" key="2">
    <citation type="submission" date="2025-08" db="UniProtKB">
        <authorList>
            <consortium name="Ensembl"/>
        </authorList>
    </citation>
    <scope>IDENTIFICATION</scope>
</reference>
<protein>
    <recommendedName>
        <fullName evidence="1">Core shell protein Gag P30 domain-containing protein</fullName>
    </recommendedName>
</protein>
<organism evidence="2 3">
    <name type="scientific">Anolis carolinensis</name>
    <name type="common">Green anole</name>
    <name type="synonym">American chameleon</name>
    <dbReference type="NCBI Taxonomy" id="28377"/>
    <lineage>
        <taxon>Eukaryota</taxon>
        <taxon>Metazoa</taxon>
        <taxon>Chordata</taxon>
        <taxon>Craniata</taxon>
        <taxon>Vertebrata</taxon>
        <taxon>Euteleostomi</taxon>
        <taxon>Lepidosauria</taxon>
        <taxon>Squamata</taxon>
        <taxon>Bifurcata</taxon>
        <taxon>Unidentata</taxon>
        <taxon>Episquamata</taxon>
        <taxon>Toxicofera</taxon>
        <taxon>Iguania</taxon>
        <taxon>Dactyloidae</taxon>
        <taxon>Anolis</taxon>
    </lineage>
</organism>
<dbReference type="InterPro" id="IPR050462">
    <property type="entry name" value="Retroviral_Gag-Pol_poly"/>
</dbReference>
<dbReference type="SUPFAM" id="SSF47943">
    <property type="entry name" value="Retrovirus capsid protein, N-terminal core domain"/>
    <property type="match status" value="1"/>
</dbReference>
<evidence type="ECO:0000313" key="2">
    <source>
        <dbReference type="Ensembl" id="ENSACAP00000023624.1"/>
    </source>
</evidence>
<dbReference type="AlphaFoldDB" id="A0A803SKY4"/>
<dbReference type="InParanoid" id="A0A803SKY4"/>
<dbReference type="GO" id="GO:0019068">
    <property type="term" value="P:virion assembly"/>
    <property type="evidence" value="ECO:0007669"/>
    <property type="project" value="InterPro"/>
</dbReference>
<dbReference type="SUPFAM" id="SSF47836">
    <property type="entry name" value="Retroviral matrix proteins"/>
    <property type="match status" value="1"/>
</dbReference>
<accession>A0A803SKY4</accession>
<dbReference type="InterPro" id="IPR003036">
    <property type="entry name" value="Gag_P30"/>
</dbReference>
<keyword evidence="3" id="KW-1185">Reference proteome</keyword>
<dbReference type="Gene3D" id="1.10.150.180">
    <property type="entry name" value="Gamma-retroviral matrix domain"/>
    <property type="match status" value="1"/>
</dbReference>
<evidence type="ECO:0000313" key="3">
    <source>
        <dbReference type="Proteomes" id="UP000001646"/>
    </source>
</evidence>
<dbReference type="PANTHER" id="PTHR33166">
    <property type="entry name" value="GAG_P30 DOMAIN-CONTAINING PROTEIN"/>
    <property type="match status" value="1"/>
</dbReference>
<reference evidence="2" key="1">
    <citation type="submission" date="2009-12" db="EMBL/GenBank/DDBJ databases">
        <title>The Genome Sequence of Anolis carolinensis (Green Anole Lizard).</title>
        <authorList>
            <consortium name="The Genome Sequencing Platform"/>
            <person name="Di Palma F."/>
            <person name="Alfoldi J."/>
            <person name="Heiman D."/>
            <person name="Young S."/>
            <person name="Grabherr M."/>
            <person name="Johnson J."/>
            <person name="Lander E.S."/>
            <person name="Lindblad-Toh K."/>
        </authorList>
    </citation>
    <scope>NUCLEOTIDE SEQUENCE [LARGE SCALE GENOMIC DNA]</scope>
    <source>
        <strain evidence="2">JBL SC #1</strain>
    </source>
</reference>
<dbReference type="Proteomes" id="UP000001646">
    <property type="component" value="Unplaced"/>
</dbReference>
<dbReference type="InterPro" id="IPR036946">
    <property type="entry name" value="G_retro_matrix_sf"/>
</dbReference>
<name>A0A803SKY4_ANOCA</name>
<dbReference type="InterPro" id="IPR008919">
    <property type="entry name" value="Retrov_capsid_N"/>
</dbReference>
<sequence>MGGKESKESGGSMTPLQCMLNNFEQFKKYTTEKGMRPNKLRALCELEWVSFPLTPQWPSKGSLDPVLILSVYRFVADVHPNQFKYISAWYDVVRKQPEWLGECECMNVDDVMTERKRGVGSGDSQREIDTPMGKKWGRQYLPYPNSGDPAHEPMPARPYTPALYPPLSPLKGGGAMGRFHPTAAARVPVREPVMGSSLGPYLPPEESEWNLNGAKAQALEELEQMRRARRYGKLSEVESPQLVPISPDDQGNHRFGTRNLFQYKPFTSLDILNIKKARPAWTEDPRGMANLVEGIILTHNPSWMDLKQLIEMLLTAEERVLLTQVGRQEAVREHANSNSLDAVDVYQEKVFPVRVDPRWDPNTANGRDSLRLYQKLIVCALKKGTPRVPNVRRIYQMEQEQDESPVAFLERLREAFEKFSPYDMKDWNDHADGKIVLKSVFISQCWPDIRRELQKEVGLAHLTLERILEIANQVYLSREAMQVKREEARASHRAKVLAAVFQGDQPSWGPVAAGLVDPALDVYGLASCC</sequence>
<dbReference type="GeneTree" id="ENSGT01130000279385"/>
<proteinExistence type="predicted"/>
<dbReference type="Pfam" id="PF02093">
    <property type="entry name" value="Gag_p30"/>
    <property type="match status" value="1"/>
</dbReference>
<reference evidence="2" key="3">
    <citation type="submission" date="2025-09" db="UniProtKB">
        <authorList>
            <consortium name="Ensembl"/>
        </authorList>
    </citation>
    <scope>IDENTIFICATION</scope>
</reference>
<evidence type="ECO:0000259" key="1">
    <source>
        <dbReference type="Pfam" id="PF02093"/>
    </source>
</evidence>
<dbReference type="InterPro" id="IPR010999">
    <property type="entry name" value="Retrovr_matrix"/>
</dbReference>
<dbReference type="Ensembl" id="ENSACAT00000044033.1">
    <property type="protein sequence ID" value="ENSACAP00000023624.1"/>
    <property type="gene ID" value="ENSACAG00000040022.1"/>
</dbReference>
<feature type="domain" description="Core shell protein Gag P30" evidence="1">
    <location>
        <begin position="270"/>
        <end position="475"/>
    </location>
</feature>